<evidence type="ECO:0000256" key="3">
    <source>
        <dbReference type="ARBA" id="ARBA00011738"/>
    </source>
</evidence>
<reference evidence="13 14" key="1">
    <citation type="submission" date="2017-07" db="EMBL/GenBank/DDBJ databases">
        <title>Bifidobacterium novel species.</title>
        <authorList>
            <person name="Lugli G.A."/>
            <person name="Milani C."/>
            <person name="Duranti S."/>
            <person name="Mangifesta M."/>
        </authorList>
    </citation>
    <scope>NUCLEOTIDE SEQUENCE [LARGE SCALE GENOMIC DNA]</scope>
    <source>
        <strain evidence="14">Uis1B</strain>
    </source>
</reference>
<dbReference type="PANTHER" id="PTHR33202">
    <property type="entry name" value="ZINC UPTAKE REGULATION PROTEIN"/>
    <property type="match status" value="1"/>
</dbReference>
<dbReference type="AlphaFoldDB" id="A0A2N5JBT7"/>
<comment type="cofactor">
    <cofactor evidence="11">
        <name>Zn(2+)</name>
        <dbReference type="ChEBI" id="CHEBI:29105"/>
    </cofactor>
    <text evidence="11">Binds 1 zinc ion per subunit.</text>
</comment>
<dbReference type="Gene3D" id="1.10.10.10">
    <property type="entry name" value="Winged helix-like DNA-binding domain superfamily/Winged helix DNA-binding domain"/>
    <property type="match status" value="1"/>
</dbReference>
<feature type="binding site" evidence="11">
    <location>
        <position position="93"/>
    </location>
    <ligand>
        <name>Zn(2+)</name>
        <dbReference type="ChEBI" id="CHEBI:29105"/>
    </ligand>
</feature>
<evidence type="ECO:0000256" key="4">
    <source>
        <dbReference type="ARBA" id="ARBA00022490"/>
    </source>
</evidence>
<evidence type="ECO:0000256" key="6">
    <source>
        <dbReference type="ARBA" id="ARBA00022723"/>
    </source>
</evidence>
<keyword evidence="8" id="KW-0805">Transcription regulation</keyword>
<dbReference type="GO" id="GO:0003700">
    <property type="term" value="F:DNA-binding transcription factor activity"/>
    <property type="evidence" value="ECO:0007669"/>
    <property type="project" value="InterPro"/>
</dbReference>
<dbReference type="GO" id="GO:1900376">
    <property type="term" value="P:regulation of secondary metabolite biosynthetic process"/>
    <property type="evidence" value="ECO:0007669"/>
    <property type="project" value="TreeGrafter"/>
</dbReference>
<gene>
    <name evidence="13" type="ORF">Uis1B_0489</name>
</gene>
<accession>A0A2N5JBT7</accession>
<evidence type="ECO:0000313" key="13">
    <source>
        <dbReference type="EMBL" id="PLS31668.1"/>
    </source>
</evidence>
<feature type="binding site" evidence="11">
    <location>
        <position position="90"/>
    </location>
    <ligand>
        <name>Zn(2+)</name>
        <dbReference type="ChEBI" id="CHEBI:29105"/>
    </ligand>
</feature>
<comment type="similarity">
    <text evidence="2">Belongs to the Fur family.</text>
</comment>
<keyword evidence="5" id="KW-0678">Repressor</keyword>
<keyword evidence="12" id="KW-0408">Iron</keyword>
<dbReference type="InterPro" id="IPR002481">
    <property type="entry name" value="FUR"/>
</dbReference>
<dbReference type="CDD" id="cd07153">
    <property type="entry name" value="Fur_like"/>
    <property type="match status" value="1"/>
</dbReference>
<dbReference type="GO" id="GO:0008270">
    <property type="term" value="F:zinc ion binding"/>
    <property type="evidence" value="ECO:0007669"/>
    <property type="project" value="TreeGrafter"/>
</dbReference>
<dbReference type="InterPro" id="IPR036390">
    <property type="entry name" value="WH_DNA-bd_sf"/>
</dbReference>
<dbReference type="EMBL" id="NMWU01000007">
    <property type="protein sequence ID" value="PLS31668.1"/>
    <property type="molecule type" value="Genomic_DNA"/>
</dbReference>
<comment type="subcellular location">
    <subcellularLocation>
        <location evidence="1">Cytoplasm</location>
    </subcellularLocation>
</comment>
<keyword evidence="4" id="KW-0963">Cytoplasm</keyword>
<evidence type="ECO:0000256" key="8">
    <source>
        <dbReference type="ARBA" id="ARBA00023015"/>
    </source>
</evidence>
<keyword evidence="14" id="KW-1185">Reference proteome</keyword>
<comment type="cofactor">
    <cofactor evidence="12">
        <name>Mn(2+)</name>
        <dbReference type="ChEBI" id="CHEBI:29035"/>
    </cofactor>
    <cofactor evidence="12">
        <name>Fe(2+)</name>
        <dbReference type="ChEBI" id="CHEBI:29033"/>
    </cofactor>
    <text evidence="12">Binds 1 Mn(2+) or Fe(2+) ion per subunit.</text>
</comment>
<feature type="binding site" evidence="12">
    <location>
        <position position="84"/>
    </location>
    <ligand>
        <name>Fe cation</name>
        <dbReference type="ChEBI" id="CHEBI:24875"/>
    </ligand>
</feature>
<keyword evidence="10" id="KW-0804">Transcription</keyword>
<dbReference type="GO" id="GO:0005829">
    <property type="term" value="C:cytosol"/>
    <property type="evidence" value="ECO:0007669"/>
    <property type="project" value="TreeGrafter"/>
</dbReference>
<protein>
    <submittedName>
        <fullName evidence="13">Fur family transcriptional regulator</fullName>
    </submittedName>
</protein>
<comment type="subunit">
    <text evidence="3">Homodimer.</text>
</comment>
<evidence type="ECO:0000256" key="7">
    <source>
        <dbReference type="ARBA" id="ARBA00022833"/>
    </source>
</evidence>
<dbReference type="InterPro" id="IPR036388">
    <property type="entry name" value="WH-like_DNA-bd_sf"/>
</dbReference>
<name>A0A2N5JBT7_9BIFI</name>
<evidence type="ECO:0000256" key="5">
    <source>
        <dbReference type="ARBA" id="ARBA00022491"/>
    </source>
</evidence>
<evidence type="ECO:0000256" key="1">
    <source>
        <dbReference type="ARBA" id="ARBA00004496"/>
    </source>
</evidence>
<feature type="binding site" evidence="11">
    <location>
        <position position="130"/>
    </location>
    <ligand>
        <name>Zn(2+)</name>
        <dbReference type="ChEBI" id="CHEBI:29105"/>
    </ligand>
</feature>
<dbReference type="Proteomes" id="UP000235050">
    <property type="component" value="Unassembled WGS sequence"/>
</dbReference>
<evidence type="ECO:0000256" key="11">
    <source>
        <dbReference type="PIRSR" id="PIRSR602481-1"/>
    </source>
</evidence>
<dbReference type="GO" id="GO:0000976">
    <property type="term" value="F:transcription cis-regulatory region binding"/>
    <property type="evidence" value="ECO:0007669"/>
    <property type="project" value="TreeGrafter"/>
</dbReference>
<feature type="binding site" evidence="11">
    <location>
        <position position="133"/>
    </location>
    <ligand>
        <name>Zn(2+)</name>
        <dbReference type="ChEBI" id="CHEBI:29105"/>
    </ligand>
</feature>
<proteinExistence type="inferred from homology"/>
<dbReference type="SUPFAM" id="SSF46785">
    <property type="entry name" value="Winged helix' DNA-binding domain"/>
    <property type="match status" value="1"/>
</dbReference>
<evidence type="ECO:0000256" key="9">
    <source>
        <dbReference type="ARBA" id="ARBA00023125"/>
    </source>
</evidence>
<keyword evidence="7 11" id="KW-0862">Zinc</keyword>
<dbReference type="PANTHER" id="PTHR33202:SF2">
    <property type="entry name" value="FERRIC UPTAKE REGULATION PROTEIN"/>
    <property type="match status" value="1"/>
</dbReference>
<feature type="binding site" evidence="12">
    <location>
        <position position="122"/>
    </location>
    <ligand>
        <name>Fe cation</name>
        <dbReference type="ChEBI" id="CHEBI:24875"/>
    </ligand>
</feature>
<dbReference type="InterPro" id="IPR043135">
    <property type="entry name" value="Fur_C"/>
</dbReference>
<evidence type="ECO:0000256" key="10">
    <source>
        <dbReference type="ARBA" id="ARBA00023163"/>
    </source>
</evidence>
<keyword evidence="6 11" id="KW-0479">Metal-binding</keyword>
<dbReference type="Gene3D" id="3.30.1490.190">
    <property type="match status" value="1"/>
</dbReference>
<keyword evidence="9" id="KW-0238">DNA-binding</keyword>
<evidence type="ECO:0000313" key="14">
    <source>
        <dbReference type="Proteomes" id="UP000235050"/>
    </source>
</evidence>
<comment type="caution">
    <text evidence="13">The sequence shown here is derived from an EMBL/GenBank/DDBJ whole genome shotgun (WGS) entry which is preliminary data.</text>
</comment>
<evidence type="ECO:0000256" key="2">
    <source>
        <dbReference type="ARBA" id="ARBA00007957"/>
    </source>
</evidence>
<dbReference type="GO" id="GO:0045892">
    <property type="term" value="P:negative regulation of DNA-templated transcription"/>
    <property type="evidence" value="ECO:0007669"/>
    <property type="project" value="TreeGrafter"/>
</dbReference>
<dbReference type="Pfam" id="PF01475">
    <property type="entry name" value="FUR"/>
    <property type="match status" value="1"/>
</dbReference>
<organism evidence="13 14">
    <name type="scientific">Bifidobacterium margollesii</name>
    <dbReference type="NCBI Taxonomy" id="2020964"/>
    <lineage>
        <taxon>Bacteria</taxon>
        <taxon>Bacillati</taxon>
        <taxon>Actinomycetota</taxon>
        <taxon>Actinomycetes</taxon>
        <taxon>Bifidobacteriales</taxon>
        <taxon>Bifidobacteriaceae</taxon>
        <taxon>Bifidobacterium</taxon>
    </lineage>
</organism>
<evidence type="ECO:0000256" key="12">
    <source>
        <dbReference type="PIRSR" id="PIRSR602481-2"/>
    </source>
</evidence>
<feature type="binding site" evidence="12">
    <location>
        <position position="105"/>
    </location>
    <ligand>
        <name>Fe cation</name>
        <dbReference type="ChEBI" id="CHEBI:24875"/>
    </ligand>
</feature>
<sequence>MNDEPRKMPTKRVTRPRILLSRTMAGLARFATAQEIAGILREQGTGIGTATVYRNLQLMASAGELDTLHLHGETLYRECSDHSHHHHIVCRECGLTIEIEIPGLEQWVKQTAQKVHFTEISHDLEIFGLCEHCAKTHSHGNDLSD</sequence>